<evidence type="ECO:0000313" key="1">
    <source>
        <dbReference type="EMBL" id="KAJ1198288.1"/>
    </source>
</evidence>
<proteinExistence type="predicted"/>
<name>A0AAV7V9P0_PLEWA</name>
<organism evidence="1 2">
    <name type="scientific">Pleurodeles waltl</name>
    <name type="common">Iberian ribbed newt</name>
    <dbReference type="NCBI Taxonomy" id="8319"/>
    <lineage>
        <taxon>Eukaryota</taxon>
        <taxon>Metazoa</taxon>
        <taxon>Chordata</taxon>
        <taxon>Craniata</taxon>
        <taxon>Vertebrata</taxon>
        <taxon>Euteleostomi</taxon>
        <taxon>Amphibia</taxon>
        <taxon>Batrachia</taxon>
        <taxon>Caudata</taxon>
        <taxon>Salamandroidea</taxon>
        <taxon>Salamandridae</taxon>
        <taxon>Pleurodelinae</taxon>
        <taxon>Pleurodeles</taxon>
    </lineage>
</organism>
<dbReference type="EMBL" id="JANPWB010000003">
    <property type="protein sequence ID" value="KAJ1198288.1"/>
    <property type="molecule type" value="Genomic_DNA"/>
</dbReference>
<evidence type="ECO:0000313" key="2">
    <source>
        <dbReference type="Proteomes" id="UP001066276"/>
    </source>
</evidence>
<gene>
    <name evidence="1" type="ORF">NDU88_002130</name>
</gene>
<sequence length="154" mass="17984">MNKLMRPWKCEGELLSKKRKHVLEKRKQAQSKYVEEGKNRKRNVEVGDWVRIRLPGIIAKGSSKFSVPKKVVEVKRCVVKLEDGKWWNKERIAVQRNGVGDTTKLDKEVEEGKVCVEKERRHVDRWRCVEGRKGKEESLCGCEIVLNRGFGRIL</sequence>
<reference evidence="1" key="1">
    <citation type="journal article" date="2022" name="bioRxiv">
        <title>Sequencing and chromosome-scale assembly of the giantPleurodeles waltlgenome.</title>
        <authorList>
            <person name="Brown T."/>
            <person name="Elewa A."/>
            <person name="Iarovenko S."/>
            <person name="Subramanian E."/>
            <person name="Araus A.J."/>
            <person name="Petzold A."/>
            <person name="Susuki M."/>
            <person name="Suzuki K.-i.T."/>
            <person name="Hayashi T."/>
            <person name="Toyoda A."/>
            <person name="Oliveira C."/>
            <person name="Osipova E."/>
            <person name="Leigh N.D."/>
            <person name="Simon A."/>
            <person name="Yun M.H."/>
        </authorList>
    </citation>
    <scope>NUCLEOTIDE SEQUENCE</scope>
    <source>
        <strain evidence="1">20211129_DDA</strain>
        <tissue evidence="1">Liver</tissue>
    </source>
</reference>
<protein>
    <submittedName>
        <fullName evidence="1">Uncharacterized protein</fullName>
    </submittedName>
</protein>
<keyword evidence="2" id="KW-1185">Reference proteome</keyword>
<dbReference type="AlphaFoldDB" id="A0AAV7V9P0"/>
<accession>A0AAV7V9P0</accession>
<dbReference type="Proteomes" id="UP001066276">
    <property type="component" value="Chromosome 2_1"/>
</dbReference>
<comment type="caution">
    <text evidence="1">The sequence shown here is derived from an EMBL/GenBank/DDBJ whole genome shotgun (WGS) entry which is preliminary data.</text>
</comment>